<dbReference type="AlphaFoldDB" id="A0ABD2JPX8"/>
<dbReference type="Proteomes" id="UP001620645">
    <property type="component" value="Unassembled WGS sequence"/>
</dbReference>
<evidence type="ECO:0000313" key="2">
    <source>
        <dbReference type="Proteomes" id="UP001620645"/>
    </source>
</evidence>
<gene>
    <name evidence="1" type="ORF">niasHS_007894</name>
</gene>
<comment type="caution">
    <text evidence="1">The sequence shown here is derived from an EMBL/GenBank/DDBJ whole genome shotgun (WGS) entry which is preliminary data.</text>
</comment>
<name>A0ABD2JPX8_HETSC</name>
<dbReference type="EMBL" id="JBICCN010000118">
    <property type="protein sequence ID" value="KAL3092685.1"/>
    <property type="molecule type" value="Genomic_DNA"/>
</dbReference>
<evidence type="ECO:0000313" key="1">
    <source>
        <dbReference type="EMBL" id="KAL3092685.1"/>
    </source>
</evidence>
<protein>
    <submittedName>
        <fullName evidence="1">Uncharacterized protein</fullName>
    </submittedName>
</protein>
<accession>A0ABD2JPX8</accession>
<proteinExistence type="predicted"/>
<organism evidence="1 2">
    <name type="scientific">Heterodera schachtii</name>
    <name type="common">Sugarbeet cyst nematode worm</name>
    <name type="synonym">Tylenchus schachtii</name>
    <dbReference type="NCBI Taxonomy" id="97005"/>
    <lineage>
        <taxon>Eukaryota</taxon>
        <taxon>Metazoa</taxon>
        <taxon>Ecdysozoa</taxon>
        <taxon>Nematoda</taxon>
        <taxon>Chromadorea</taxon>
        <taxon>Rhabditida</taxon>
        <taxon>Tylenchina</taxon>
        <taxon>Tylenchomorpha</taxon>
        <taxon>Tylenchoidea</taxon>
        <taxon>Heteroderidae</taxon>
        <taxon>Heteroderinae</taxon>
        <taxon>Heterodera</taxon>
    </lineage>
</organism>
<sequence length="506" mass="59506">MIKGMFMFNTNRRRSTLNGTNALSDSDKVDSEVEGRVLAINFGRKEYRELEQLHFEGQTGEVWRVPQKYIYAYRQAQSRLASSFSAIEANDMRKMKSLVDDEIVQSCDSRAFHFMYTILRFPFLPYDGAQHILLDNSYLYYFKTTSEEYTEGLALKIAIYTHFYMLKWKTEQNKEILEQKRISGSENSLYTDINNKLQTIFIGSALKSLNIAAVCLLLREKYTLLSTLNGAEFKRQNPPWPSCETQEKAQQTVKDHFEEIAEWMLSDLFKSFHSRKRLIKYLKCEIAAKNNQYEIEKAWKKLVNLFGFARALLLCRTFRQEFGILCERNDKKVFYALYESLFTNHSKIGNWRAKMILEIRLYEEWTQNFFYKEENQNKSIKTGNVSEEEHFVKDNLRSADQTDDQPMFLWEDGPSDVSLFRALKICVSEVADEYNQKFDDTKLDALFQLELTQFAKFILCMDKHLRNKRKKDGDEMVAKLHMDKMANLLEGENGDEFGAFLVKHSE</sequence>
<keyword evidence="2" id="KW-1185">Reference proteome</keyword>
<reference evidence="1 2" key="1">
    <citation type="submission" date="2024-10" db="EMBL/GenBank/DDBJ databases">
        <authorList>
            <person name="Kim D."/>
        </authorList>
    </citation>
    <scope>NUCLEOTIDE SEQUENCE [LARGE SCALE GENOMIC DNA]</scope>
    <source>
        <strain evidence="1">Taebaek</strain>
    </source>
</reference>